<dbReference type="EMBL" id="CP026652">
    <property type="protein sequence ID" value="AVH56389.1"/>
    <property type="molecule type" value="Genomic_DNA"/>
</dbReference>
<keyword evidence="3" id="KW-1185">Reference proteome</keyword>
<sequence length="1447" mass="154223">MFDGEAVQHTYLYSGGGAWHYNEDPLTPEKERTWSVWRGFGEVTHITGAPNGTQSKAVTVYLRGMNGDRVLGPDGKTPDKDQRKTATVTGIKAGEITDSDQYAGFTRESVTYNGADEVSGTVNDPWSQKTATQHKSYADTEAYYVRTGATHTRTNITSGITPRDRVRTIVTTYDSYGMASRVDDSGDDAVDGDEKCTRNTYARNDTVGINGLISRVRVVAKPCATLNADLDLPTDSTRAGDVISDTATAYDSKTYTTTQTPTKGEAQWAGRVKSYAADGTPSWQRIATTDYDTLGRPTVVKDTNDLTVATTAYTPAAVGPLTSTTVTDAKTYQTTTLVDFATGSPTKVTDPNNKVTETTYDSLGRTTQVWLPNRLRVLNATPNYVYGYHVTSNATDISWVSTGAIKGDGSGYNTTYELYDSLLRPRQVQTPTPRGGRLVSLTLYDSRGLVVGTRSDIWDSTTAPNGQFVETDGGQAPIETNTTYDAAGRVSQTVTSGRDLSTNGDPLVRRVTINNTYTGDIVSTSAATGGQATSVITNALGQTTQRREYAGPQPTGTSYTATDYTYTPAGQQKTITGPDDAQWSYAYDLFGRQVDAVDPDKGASHTAYDSLDRVDWTTDAAGKKLLYGYDELSRKTAKWQTERTDANKLAFWGYDAVAKGQQDTAVRYDGSLTKAYTQKVKTFDSLYRATASELQLPDSEPLVAAGVAKMLSFSGNYNLDGTLKGATEPAVGGLATETVSYKYNATGQVLSSQGTTNYRQDVAYSPQGDLTQLILGTDPTSSAKKAYVNYTYEPGFRRLTRAYVTDDVHAYMPQDLNFTQDDAGNVTSVFDGTTQGGTTKADYQCFTYDGYRRLTESWTPKTADCAASGRAVGNIDGQAPYWTSYTYNDAGQRKTETKHAASGDSTTTYEYGTTAGQPHPLARTTGATAGTYTYDPTGNTTGRPGTAAQQTLNWNSEGKLATTTEGAKEAGYLYDAGGELLIRRAKGDGDTILYLGGTEVRLTVKGTAKTLSGTRYYTAAGQTIAVRTAVSGTPGTKLNFLAADHHGTSSIALDATTYAVTKRYTTPFGASRGPKATNWPDDKAFLGKPADEATGLTHIGAREYDPGIGQFINVDPVLSVDQHQSLNGYSYAGNSPITQSDPTGLCFADVCGVGTPKGDGSGEIITDGPIDPNNPGGGSCHHGSCSTVYADPDSSGTASTSSSGNTSSGGGGLKKGPGDSKGCGSWGFLASFCSGTGELFYGAVSNVPHMAEYAGWIFDSDCRGYGGPGMPGCDYGNQFDNWVASEAGYDLNSDYYRVPSALAAIFGHRPSYGRPNKPYAGSIVGPTSKTTHWAGVEVRSAEGKLTNSYSLRSGTQTPEEKALGFPNNSQASHTESRVTRMSGASPHVKISGDRYANLAPVKPGDIVTIAGTNPPCTQCQGSMRRAAAETGATFVYVWEQETWSSAG</sequence>
<protein>
    <recommendedName>
        <fullName evidence="4">RHS repeat-associated core domain-containing protein</fullName>
    </recommendedName>
</protein>
<dbReference type="Pfam" id="PF05593">
    <property type="entry name" value="RHS_repeat"/>
    <property type="match status" value="1"/>
</dbReference>
<proteinExistence type="predicted"/>
<feature type="compositionally biased region" description="Gly residues" evidence="1">
    <location>
        <begin position="1207"/>
        <end position="1219"/>
    </location>
</feature>
<feature type="region of interest" description="Disordered" evidence="1">
    <location>
        <begin position="1347"/>
        <end position="1385"/>
    </location>
</feature>
<dbReference type="Proteomes" id="UP000238413">
    <property type="component" value="Chromosome"/>
</dbReference>
<gene>
    <name evidence="2" type="ORF">C4B68_12065</name>
</gene>
<dbReference type="PANTHER" id="PTHR32305:SF17">
    <property type="entry name" value="TRNA NUCLEASE WAPA"/>
    <property type="match status" value="1"/>
</dbReference>
<feature type="region of interest" description="Disordered" evidence="1">
    <location>
        <begin position="1191"/>
        <end position="1219"/>
    </location>
</feature>
<organism evidence="2 3">
    <name type="scientific">Streptomyces dengpaensis</name>
    <dbReference type="NCBI Taxonomy" id="2049881"/>
    <lineage>
        <taxon>Bacteria</taxon>
        <taxon>Bacillati</taxon>
        <taxon>Actinomycetota</taxon>
        <taxon>Actinomycetes</taxon>
        <taxon>Kitasatosporales</taxon>
        <taxon>Streptomycetaceae</taxon>
        <taxon>Streptomyces</taxon>
    </lineage>
</organism>
<accession>A0ABM6SQ91</accession>
<feature type="compositionally biased region" description="Low complexity" evidence="1">
    <location>
        <begin position="1194"/>
        <end position="1206"/>
    </location>
</feature>
<evidence type="ECO:0008006" key="4">
    <source>
        <dbReference type="Google" id="ProtNLM"/>
    </source>
</evidence>
<evidence type="ECO:0000256" key="1">
    <source>
        <dbReference type="SAM" id="MobiDB-lite"/>
    </source>
</evidence>
<feature type="compositionally biased region" description="Polar residues" evidence="1">
    <location>
        <begin position="1347"/>
        <end position="1357"/>
    </location>
</feature>
<dbReference type="InterPro" id="IPR050708">
    <property type="entry name" value="T6SS_VgrG/RHS"/>
</dbReference>
<dbReference type="InterPro" id="IPR031325">
    <property type="entry name" value="RHS_repeat"/>
</dbReference>
<dbReference type="InterPro" id="IPR027472">
    <property type="entry name" value="Pput2613-NH3ase"/>
</dbReference>
<dbReference type="NCBIfam" id="TIGR03696">
    <property type="entry name" value="Rhs_assc_core"/>
    <property type="match status" value="1"/>
</dbReference>
<evidence type="ECO:0000313" key="3">
    <source>
        <dbReference type="Proteomes" id="UP000238413"/>
    </source>
</evidence>
<dbReference type="Gene3D" id="2.180.10.10">
    <property type="entry name" value="RHS repeat-associated core"/>
    <property type="match status" value="1"/>
</dbReference>
<dbReference type="InterPro" id="IPR022385">
    <property type="entry name" value="Rhs_assc_core"/>
</dbReference>
<dbReference type="PANTHER" id="PTHR32305">
    <property type="match status" value="1"/>
</dbReference>
<reference evidence="2 3" key="1">
    <citation type="submission" date="2018-02" db="EMBL/GenBank/DDBJ databases">
        <title>Complete genome sequence of Streptomyces dengpaensis, the producer of angucyclines.</title>
        <authorList>
            <person name="Yumei L."/>
        </authorList>
    </citation>
    <scope>NUCLEOTIDE SEQUENCE [LARGE SCALE GENOMIC DNA]</scope>
    <source>
        <strain evidence="2 3">XZHG99</strain>
    </source>
</reference>
<name>A0ABM6SQ91_9ACTN</name>
<dbReference type="Pfam" id="PF14427">
    <property type="entry name" value="Pput2613-deam"/>
    <property type="match status" value="1"/>
</dbReference>
<evidence type="ECO:0000313" key="2">
    <source>
        <dbReference type="EMBL" id="AVH56389.1"/>
    </source>
</evidence>